<gene>
    <name evidence="1" type="ORF">HPBE_LOCUS14584</name>
</gene>
<dbReference type="Proteomes" id="UP000050761">
    <property type="component" value="Unassembled WGS sequence"/>
</dbReference>
<dbReference type="AlphaFoldDB" id="A0A3P8DHG0"/>
<protein>
    <submittedName>
        <fullName evidence="3">Fungal_trans domain-containing protein</fullName>
    </submittedName>
</protein>
<proteinExistence type="predicted"/>
<reference evidence="3" key="2">
    <citation type="submission" date="2019-09" db="UniProtKB">
        <authorList>
            <consortium name="WormBaseParasite"/>
        </authorList>
    </citation>
    <scope>IDENTIFICATION</scope>
</reference>
<sequence>MESIDLEREVEKMLALENANDNRFATLQSQMSTLVEQVQALTKQAAEKNQPMELGEDSTDFRTVMRAAQLVDIGLPNEDPLHLLYPCDCSIFKTKAQTALPSLRSDLARSKPVNNTFELANVASIVLDPFWGDRRKEEELMVKDSKHLTILGLAHAIAAHRSSCYKFNSALRAAAGKRIVHPALFLSFPGYNIESYYAQAVKRLDQIPRDYDDSPVIATIIALALAFLRAQKNLEETDKARIMCTPRWMD</sequence>
<dbReference type="EMBL" id="UZAH01028432">
    <property type="protein sequence ID" value="VDP00099.1"/>
    <property type="molecule type" value="Genomic_DNA"/>
</dbReference>
<keyword evidence="2" id="KW-1185">Reference proteome</keyword>
<name>A0A3P8DHG0_HELPZ</name>
<evidence type="ECO:0000313" key="3">
    <source>
        <dbReference type="WBParaSite" id="HPBE_0001458301-mRNA-1"/>
    </source>
</evidence>
<evidence type="ECO:0000313" key="2">
    <source>
        <dbReference type="Proteomes" id="UP000050761"/>
    </source>
</evidence>
<reference evidence="1 2" key="1">
    <citation type="submission" date="2018-11" db="EMBL/GenBank/DDBJ databases">
        <authorList>
            <consortium name="Pathogen Informatics"/>
        </authorList>
    </citation>
    <scope>NUCLEOTIDE SEQUENCE [LARGE SCALE GENOMIC DNA]</scope>
</reference>
<evidence type="ECO:0000313" key="1">
    <source>
        <dbReference type="EMBL" id="VDP00099.1"/>
    </source>
</evidence>
<organism evidence="1">
    <name type="scientific">Heligmosomoides polygyrus</name>
    <name type="common">Parasitic roundworm</name>
    <dbReference type="NCBI Taxonomy" id="6339"/>
    <lineage>
        <taxon>Eukaryota</taxon>
        <taxon>Metazoa</taxon>
        <taxon>Ecdysozoa</taxon>
        <taxon>Nematoda</taxon>
        <taxon>Chromadorea</taxon>
        <taxon>Rhabditida</taxon>
        <taxon>Rhabditina</taxon>
        <taxon>Rhabditomorpha</taxon>
        <taxon>Strongyloidea</taxon>
        <taxon>Heligmosomidae</taxon>
        <taxon>Heligmosomoides</taxon>
    </lineage>
</organism>
<dbReference type="OrthoDB" id="5890020at2759"/>
<accession>A0A3P8DHG0</accession>
<dbReference type="WBParaSite" id="HPBE_0001458301-mRNA-1">
    <property type="protein sequence ID" value="HPBE_0001458301-mRNA-1"/>
    <property type="gene ID" value="HPBE_0001458301"/>
</dbReference>